<evidence type="ECO:0000256" key="2">
    <source>
        <dbReference type="SAM" id="Phobius"/>
    </source>
</evidence>
<accession>A0A8K0UV11</accession>
<feature type="transmembrane region" description="Helical" evidence="2">
    <location>
        <begin position="55"/>
        <end position="79"/>
    </location>
</feature>
<dbReference type="AlphaFoldDB" id="A0A8K0UV11"/>
<comment type="caution">
    <text evidence="3">The sequence shown here is derived from an EMBL/GenBank/DDBJ whole genome shotgun (WGS) entry which is preliminary data.</text>
</comment>
<evidence type="ECO:0000256" key="1">
    <source>
        <dbReference type="SAM" id="MobiDB-lite"/>
    </source>
</evidence>
<dbReference type="EMBL" id="JAEVFJ010000006">
    <property type="protein sequence ID" value="KAH8104128.1"/>
    <property type="molecule type" value="Genomic_DNA"/>
</dbReference>
<protein>
    <submittedName>
        <fullName evidence="3">Uncharacterized protein</fullName>
    </submittedName>
</protein>
<feature type="compositionally biased region" description="Basic and acidic residues" evidence="1">
    <location>
        <begin position="1"/>
        <end position="12"/>
    </location>
</feature>
<gene>
    <name evidence="3" type="ORF">BXZ70DRAFT_1005674</name>
</gene>
<proteinExistence type="predicted"/>
<evidence type="ECO:0000313" key="3">
    <source>
        <dbReference type="EMBL" id="KAH8104128.1"/>
    </source>
</evidence>
<reference evidence="3" key="1">
    <citation type="journal article" date="2021" name="New Phytol.">
        <title>Evolutionary innovations through gain and loss of genes in the ectomycorrhizal Boletales.</title>
        <authorList>
            <person name="Wu G."/>
            <person name="Miyauchi S."/>
            <person name="Morin E."/>
            <person name="Kuo A."/>
            <person name="Drula E."/>
            <person name="Varga T."/>
            <person name="Kohler A."/>
            <person name="Feng B."/>
            <person name="Cao Y."/>
            <person name="Lipzen A."/>
            <person name="Daum C."/>
            <person name="Hundley H."/>
            <person name="Pangilinan J."/>
            <person name="Johnson J."/>
            <person name="Barry K."/>
            <person name="LaButti K."/>
            <person name="Ng V."/>
            <person name="Ahrendt S."/>
            <person name="Min B."/>
            <person name="Choi I.G."/>
            <person name="Park H."/>
            <person name="Plett J.M."/>
            <person name="Magnuson J."/>
            <person name="Spatafora J.W."/>
            <person name="Nagy L.G."/>
            <person name="Henrissat B."/>
            <person name="Grigoriev I.V."/>
            <person name="Yang Z.L."/>
            <person name="Xu J."/>
            <person name="Martin F.M."/>
        </authorList>
    </citation>
    <scope>NUCLEOTIDE SEQUENCE</scope>
    <source>
        <strain evidence="3">KKN 215</strain>
    </source>
</reference>
<feature type="region of interest" description="Disordered" evidence="1">
    <location>
        <begin position="1"/>
        <end position="34"/>
    </location>
</feature>
<evidence type="ECO:0000313" key="4">
    <source>
        <dbReference type="Proteomes" id="UP000813824"/>
    </source>
</evidence>
<keyword evidence="4" id="KW-1185">Reference proteome</keyword>
<organism evidence="3 4">
    <name type="scientific">Cristinia sonorae</name>
    <dbReference type="NCBI Taxonomy" id="1940300"/>
    <lineage>
        <taxon>Eukaryota</taxon>
        <taxon>Fungi</taxon>
        <taxon>Dikarya</taxon>
        <taxon>Basidiomycota</taxon>
        <taxon>Agaricomycotina</taxon>
        <taxon>Agaricomycetes</taxon>
        <taxon>Agaricomycetidae</taxon>
        <taxon>Agaricales</taxon>
        <taxon>Pleurotineae</taxon>
        <taxon>Stephanosporaceae</taxon>
        <taxon>Cristinia</taxon>
    </lineage>
</organism>
<keyword evidence="2" id="KW-0472">Membrane</keyword>
<sequence>MVWGERGDKVELNDSVGRGVGDEGDGDDGREEDDGEERFIAPSLMKVHANLLRQLFLFLTSIAVILAVNDLCSFITAAMDAAVTPPLRIQPIRSKVISSHAACTRLDAFLSEFQQRSTPLSGGDATVPAQLTKLRDSLKEERAKKDN</sequence>
<keyword evidence="2" id="KW-1133">Transmembrane helix</keyword>
<name>A0A8K0UV11_9AGAR</name>
<dbReference type="Proteomes" id="UP000813824">
    <property type="component" value="Unassembled WGS sequence"/>
</dbReference>
<feature type="compositionally biased region" description="Acidic residues" evidence="1">
    <location>
        <begin position="22"/>
        <end position="34"/>
    </location>
</feature>
<keyword evidence="2" id="KW-0812">Transmembrane</keyword>
<dbReference type="OrthoDB" id="3017409at2759"/>